<feature type="chain" id="PRO_5047165722" description="Outer membrane protein beta-barrel domain-containing protein" evidence="2">
    <location>
        <begin position="20"/>
        <end position="232"/>
    </location>
</feature>
<gene>
    <name evidence="3" type="ORF">GCM10022409_25710</name>
</gene>
<name>A0ABP7UCK1_9BACT</name>
<dbReference type="Proteomes" id="UP001501469">
    <property type="component" value="Unassembled WGS sequence"/>
</dbReference>
<evidence type="ECO:0008006" key="5">
    <source>
        <dbReference type="Google" id="ProtNLM"/>
    </source>
</evidence>
<proteinExistence type="predicted"/>
<protein>
    <recommendedName>
        <fullName evidence="5">Outer membrane protein beta-barrel domain-containing protein</fullName>
    </recommendedName>
</protein>
<organism evidence="3 4">
    <name type="scientific">Hymenobacter glaciei</name>
    <dbReference type="NCBI Taxonomy" id="877209"/>
    <lineage>
        <taxon>Bacteria</taxon>
        <taxon>Pseudomonadati</taxon>
        <taxon>Bacteroidota</taxon>
        <taxon>Cytophagia</taxon>
        <taxon>Cytophagales</taxon>
        <taxon>Hymenobacteraceae</taxon>
        <taxon>Hymenobacter</taxon>
    </lineage>
</organism>
<dbReference type="EMBL" id="BAABDK010000017">
    <property type="protein sequence ID" value="GAA4038906.1"/>
    <property type="molecule type" value="Genomic_DNA"/>
</dbReference>
<keyword evidence="4" id="KW-1185">Reference proteome</keyword>
<sequence>MKKTILSAFLLSAAQLAHAQSIPAGTISLGGSVGYSRSTSKTSGTSGNNTSSTETNSSQFNISPSVGYFVLDNLQVGLNLGYSSVRQPYTTSSLPYYSLPEPGPQTRLSVGPFVQYYKMVSEQFGFTGNLGAGYQREHYQTYYGGNSTSPDLLEINGSGFYAGLTPGIVFFPIPRLGLNASMGALAYNHSNYKYPTGVNVVGPVDYTNTTSYFGANFGLSQLQFGGTYYFGR</sequence>
<keyword evidence="2" id="KW-0732">Signal</keyword>
<feature type="signal peptide" evidence="2">
    <location>
        <begin position="1"/>
        <end position="19"/>
    </location>
</feature>
<dbReference type="RefSeq" id="WP_345055063.1">
    <property type="nucleotide sequence ID" value="NZ_BAABDK010000017.1"/>
</dbReference>
<evidence type="ECO:0000313" key="4">
    <source>
        <dbReference type="Proteomes" id="UP001501469"/>
    </source>
</evidence>
<comment type="caution">
    <text evidence="3">The sequence shown here is derived from an EMBL/GenBank/DDBJ whole genome shotgun (WGS) entry which is preliminary data.</text>
</comment>
<feature type="region of interest" description="Disordered" evidence="1">
    <location>
        <begin position="38"/>
        <end position="57"/>
    </location>
</feature>
<evidence type="ECO:0000256" key="2">
    <source>
        <dbReference type="SAM" id="SignalP"/>
    </source>
</evidence>
<evidence type="ECO:0000313" key="3">
    <source>
        <dbReference type="EMBL" id="GAA4038906.1"/>
    </source>
</evidence>
<accession>A0ABP7UCK1</accession>
<reference evidence="4" key="1">
    <citation type="journal article" date="2019" name="Int. J. Syst. Evol. Microbiol.">
        <title>The Global Catalogue of Microorganisms (GCM) 10K type strain sequencing project: providing services to taxonomists for standard genome sequencing and annotation.</title>
        <authorList>
            <consortium name="The Broad Institute Genomics Platform"/>
            <consortium name="The Broad Institute Genome Sequencing Center for Infectious Disease"/>
            <person name="Wu L."/>
            <person name="Ma J."/>
        </authorList>
    </citation>
    <scope>NUCLEOTIDE SEQUENCE [LARGE SCALE GENOMIC DNA]</scope>
    <source>
        <strain evidence="4">JCM 17225</strain>
    </source>
</reference>
<evidence type="ECO:0000256" key="1">
    <source>
        <dbReference type="SAM" id="MobiDB-lite"/>
    </source>
</evidence>